<dbReference type="Proteomes" id="UP000479000">
    <property type="component" value="Unassembled WGS sequence"/>
</dbReference>
<gene>
    <name evidence="1" type="ORF">NTEN_LOCUS21546</name>
</gene>
<dbReference type="AlphaFoldDB" id="A0A6H5HRX2"/>
<keyword evidence="2" id="KW-1185">Reference proteome</keyword>
<dbReference type="EMBL" id="CADCXU010031550">
    <property type="protein sequence ID" value="CAB0017554.1"/>
    <property type="molecule type" value="Genomic_DNA"/>
</dbReference>
<evidence type="ECO:0000313" key="1">
    <source>
        <dbReference type="EMBL" id="CAB0017554.1"/>
    </source>
</evidence>
<accession>A0A6H5HRX2</accession>
<proteinExistence type="predicted"/>
<name>A0A6H5HRX2_9HEMI</name>
<feature type="non-terminal residue" evidence="1">
    <location>
        <position position="96"/>
    </location>
</feature>
<evidence type="ECO:0000313" key="2">
    <source>
        <dbReference type="Proteomes" id="UP000479000"/>
    </source>
</evidence>
<reference evidence="1 2" key="1">
    <citation type="submission" date="2020-02" db="EMBL/GenBank/DDBJ databases">
        <authorList>
            <person name="Ferguson B K."/>
        </authorList>
    </citation>
    <scope>NUCLEOTIDE SEQUENCE [LARGE SCALE GENOMIC DNA]</scope>
</reference>
<protein>
    <submittedName>
        <fullName evidence="1">Uncharacterized protein</fullName>
    </submittedName>
</protein>
<organism evidence="1 2">
    <name type="scientific">Nesidiocoris tenuis</name>
    <dbReference type="NCBI Taxonomy" id="355587"/>
    <lineage>
        <taxon>Eukaryota</taxon>
        <taxon>Metazoa</taxon>
        <taxon>Ecdysozoa</taxon>
        <taxon>Arthropoda</taxon>
        <taxon>Hexapoda</taxon>
        <taxon>Insecta</taxon>
        <taxon>Pterygota</taxon>
        <taxon>Neoptera</taxon>
        <taxon>Paraneoptera</taxon>
        <taxon>Hemiptera</taxon>
        <taxon>Heteroptera</taxon>
        <taxon>Panheteroptera</taxon>
        <taxon>Cimicomorpha</taxon>
        <taxon>Miridae</taxon>
        <taxon>Dicyphina</taxon>
        <taxon>Nesidiocoris</taxon>
    </lineage>
</organism>
<sequence>MTIKINSGDPAPSVPDFVQTPPRPIMLFSYVKPTAFGNFLPSHENRCCSPRKGGEGRERSPQCSCRRINSDVAEASMMDGAKVWNGIAHVFGGYCT</sequence>